<dbReference type="InterPro" id="IPR032687">
    <property type="entry name" value="AraC-type_N"/>
</dbReference>
<dbReference type="Proteomes" id="UP000008366">
    <property type="component" value="Unassembled WGS sequence"/>
</dbReference>
<gene>
    <name evidence="5" type="ORF">KILIM_017_00840</name>
</gene>
<keyword evidence="2" id="KW-0238">DNA-binding</keyword>
<evidence type="ECO:0000313" key="6">
    <source>
        <dbReference type="Proteomes" id="UP000008366"/>
    </source>
</evidence>
<dbReference type="PANTHER" id="PTHR47894:SF4">
    <property type="entry name" value="HTH-TYPE TRANSCRIPTIONAL REGULATOR GADX"/>
    <property type="match status" value="1"/>
</dbReference>
<accession>K6VGD1</accession>
<dbReference type="PANTHER" id="PTHR47894">
    <property type="entry name" value="HTH-TYPE TRANSCRIPTIONAL REGULATOR GADX"/>
    <property type="match status" value="1"/>
</dbReference>
<evidence type="ECO:0000256" key="1">
    <source>
        <dbReference type="ARBA" id="ARBA00023015"/>
    </source>
</evidence>
<dbReference type="GO" id="GO:0003700">
    <property type="term" value="F:DNA-binding transcription factor activity"/>
    <property type="evidence" value="ECO:0007669"/>
    <property type="project" value="InterPro"/>
</dbReference>
<dbReference type="EMBL" id="BAHD01000017">
    <property type="protein sequence ID" value="GAB95238.1"/>
    <property type="molecule type" value="Genomic_DNA"/>
</dbReference>
<dbReference type="InterPro" id="IPR018060">
    <property type="entry name" value="HTH_AraC"/>
</dbReference>
<dbReference type="Pfam" id="PF12833">
    <property type="entry name" value="HTH_18"/>
    <property type="match status" value="1"/>
</dbReference>
<keyword evidence="3" id="KW-0804">Transcription</keyword>
<proteinExistence type="predicted"/>
<organism evidence="5 6">
    <name type="scientific">Kineosphaera limosa NBRC 100340</name>
    <dbReference type="NCBI Taxonomy" id="1184609"/>
    <lineage>
        <taxon>Bacteria</taxon>
        <taxon>Bacillati</taxon>
        <taxon>Actinomycetota</taxon>
        <taxon>Actinomycetes</taxon>
        <taxon>Micrococcales</taxon>
        <taxon>Dermatophilaceae</taxon>
        <taxon>Kineosphaera</taxon>
    </lineage>
</organism>
<keyword evidence="1" id="KW-0805">Transcription regulation</keyword>
<dbReference type="AlphaFoldDB" id="K6VGD1"/>
<dbReference type="GO" id="GO:0000976">
    <property type="term" value="F:transcription cis-regulatory region binding"/>
    <property type="evidence" value="ECO:0007669"/>
    <property type="project" value="TreeGrafter"/>
</dbReference>
<dbReference type="PROSITE" id="PS01124">
    <property type="entry name" value="HTH_ARAC_FAMILY_2"/>
    <property type="match status" value="1"/>
</dbReference>
<evidence type="ECO:0000256" key="3">
    <source>
        <dbReference type="ARBA" id="ARBA00023163"/>
    </source>
</evidence>
<evidence type="ECO:0000256" key="2">
    <source>
        <dbReference type="ARBA" id="ARBA00023125"/>
    </source>
</evidence>
<dbReference type="eggNOG" id="COG2207">
    <property type="taxonomic scope" value="Bacteria"/>
</dbReference>
<dbReference type="SUPFAM" id="SSF46689">
    <property type="entry name" value="Homeodomain-like"/>
    <property type="match status" value="1"/>
</dbReference>
<dbReference type="Gene3D" id="1.10.10.60">
    <property type="entry name" value="Homeodomain-like"/>
    <property type="match status" value="1"/>
</dbReference>
<evidence type="ECO:0000313" key="5">
    <source>
        <dbReference type="EMBL" id="GAB95238.1"/>
    </source>
</evidence>
<dbReference type="InterPro" id="IPR009057">
    <property type="entry name" value="Homeodomain-like_sf"/>
</dbReference>
<feature type="domain" description="HTH araC/xylS-type" evidence="4">
    <location>
        <begin position="211"/>
        <end position="308"/>
    </location>
</feature>
<evidence type="ECO:0000259" key="4">
    <source>
        <dbReference type="PROSITE" id="PS01124"/>
    </source>
</evidence>
<dbReference type="SMART" id="SM00342">
    <property type="entry name" value="HTH_ARAC"/>
    <property type="match status" value="1"/>
</dbReference>
<sequence>MDHRALMRRQGLDPDLLDQPDAWAPAADVASVMEAAALTSGCPTLGLRMSLRRTMTTLGPISLVLTEEPTLREALLTLTRFWPAYNEALRLRLVDRGATTSAITRFGFPAAIRHTQAVELVGAVVCSLAAPPLGTGGAPHRVTFRHGGPPDAGEHERILGTRVEFGAPTDSVEFDAAALDTPRPVDDPQRRIYARQYLAALAAPGPEDRVEKIRGIVEDLLPVGRCSADRVATSLGVDRRTVHRWLRVEGQTFTDLVSQVRQHRAERYLGSGLSITETAERLGFTEVSSFSRWFAGQYGTPPSRWRSPEGQRLP</sequence>
<dbReference type="Pfam" id="PF12625">
    <property type="entry name" value="Arabinose_bd"/>
    <property type="match status" value="1"/>
</dbReference>
<name>K6VGD1_9MICO</name>
<protein>
    <submittedName>
        <fullName evidence="5">Putative AraC family transcriptional regulator</fullName>
    </submittedName>
</protein>
<keyword evidence="6" id="KW-1185">Reference proteome</keyword>
<dbReference type="STRING" id="1184609.KILIM_017_00840"/>
<reference evidence="5 6" key="1">
    <citation type="submission" date="2012-08" db="EMBL/GenBank/DDBJ databases">
        <title>Whole genome shotgun sequence of Kineosphaera limosa NBRC 100340.</title>
        <authorList>
            <person name="Yoshida I."/>
            <person name="Isaki S."/>
            <person name="Hosoyama A."/>
            <person name="Tsuchikane K."/>
            <person name="Katsumata H."/>
            <person name="Ando Y."/>
            <person name="Ohji S."/>
            <person name="Hamada M."/>
            <person name="Tamura T."/>
            <person name="Yamazoe A."/>
            <person name="Yamazaki S."/>
            <person name="Fujita N."/>
        </authorList>
    </citation>
    <scope>NUCLEOTIDE SEQUENCE [LARGE SCALE GENOMIC DNA]</scope>
    <source>
        <strain evidence="5 6">NBRC 100340</strain>
    </source>
</reference>
<comment type="caution">
    <text evidence="5">The sequence shown here is derived from an EMBL/GenBank/DDBJ whole genome shotgun (WGS) entry which is preliminary data.</text>
</comment>
<dbReference type="GO" id="GO:0005829">
    <property type="term" value="C:cytosol"/>
    <property type="evidence" value="ECO:0007669"/>
    <property type="project" value="TreeGrafter"/>
</dbReference>